<proteinExistence type="predicted"/>
<dbReference type="AlphaFoldDB" id="A0A2D1QM74"/>
<dbReference type="EMBL" id="CP022426">
    <property type="protein sequence ID" value="ATP11498.1"/>
    <property type="molecule type" value="Genomic_DNA"/>
</dbReference>
<evidence type="ECO:0000313" key="1">
    <source>
        <dbReference type="EMBL" id="ATP11498.1"/>
    </source>
</evidence>
<gene>
    <name evidence="1" type="ORF">Asalp_44350</name>
</gene>
<protein>
    <submittedName>
        <fullName evidence="1">Uncharacterized protein</fullName>
    </submittedName>
</protein>
<name>A0A2D1QM74_AERSA</name>
<dbReference type="Proteomes" id="UP000222916">
    <property type="component" value="Chromosome"/>
</dbReference>
<organism evidence="1 2">
    <name type="scientific">Aeromonas salmonicida subsp. pectinolytica 34mel</name>
    <dbReference type="NCBI Taxonomy" id="1324960"/>
    <lineage>
        <taxon>Bacteria</taxon>
        <taxon>Pseudomonadati</taxon>
        <taxon>Pseudomonadota</taxon>
        <taxon>Gammaproteobacteria</taxon>
        <taxon>Aeromonadales</taxon>
        <taxon>Aeromonadaceae</taxon>
        <taxon>Aeromonas</taxon>
    </lineage>
</organism>
<reference evidence="2" key="1">
    <citation type="journal article" date="2018" name="BMC Genomics">
        <title>The complete and fully assembled genome sequence of Aeromonas salmonicida subsp. pectinolytica and its comparative analysis with other Aeromonas species: investigation of the mobilome in environmental and pathogenic strains.</title>
        <authorList>
            <person name="Pfeiffer F."/>
            <person name="Zamora-Lagos M.A."/>
            <person name="Blettinger M."/>
            <person name="Yeroslaviz A."/>
            <person name="Dahl A."/>
            <person name="Gruber S."/>
            <person name="Habermann B.H."/>
        </authorList>
    </citation>
    <scope>NUCLEOTIDE SEQUENCE [LARGE SCALE GENOMIC DNA]</scope>
    <source>
        <strain evidence="2">34mel</strain>
    </source>
</reference>
<sequence>MGANPGEWPPLPMQIKIINSDVGYSVPLSRMSAVGEE</sequence>
<accession>A0A2D1QM74</accession>
<evidence type="ECO:0000313" key="2">
    <source>
        <dbReference type="Proteomes" id="UP000222916"/>
    </source>
</evidence>